<dbReference type="Proteomes" id="UP000712600">
    <property type="component" value="Unassembled WGS sequence"/>
</dbReference>
<evidence type="ECO:0000256" key="1">
    <source>
        <dbReference type="SAM" id="MobiDB-lite"/>
    </source>
</evidence>
<evidence type="ECO:0000313" key="3">
    <source>
        <dbReference type="Proteomes" id="UP000712600"/>
    </source>
</evidence>
<protein>
    <submittedName>
        <fullName evidence="2">Uncharacterized protein</fullName>
    </submittedName>
</protein>
<dbReference type="EMBL" id="QGKX02000095">
    <property type="protein sequence ID" value="KAF3575362.1"/>
    <property type="molecule type" value="Genomic_DNA"/>
</dbReference>
<evidence type="ECO:0000313" key="2">
    <source>
        <dbReference type="EMBL" id="KAF3575362.1"/>
    </source>
</evidence>
<feature type="region of interest" description="Disordered" evidence="1">
    <location>
        <begin position="109"/>
        <end position="129"/>
    </location>
</feature>
<reference evidence="2" key="1">
    <citation type="submission" date="2019-12" db="EMBL/GenBank/DDBJ databases">
        <title>Genome sequencing and annotation of Brassica cretica.</title>
        <authorList>
            <person name="Studholme D.J."/>
            <person name="Sarris P."/>
        </authorList>
    </citation>
    <scope>NUCLEOTIDE SEQUENCE</scope>
    <source>
        <strain evidence="2">PFS-109/04</strain>
        <tissue evidence="2">Leaf</tissue>
    </source>
</reference>
<feature type="compositionally biased region" description="Basic and acidic residues" evidence="1">
    <location>
        <begin position="109"/>
        <end position="118"/>
    </location>
</feature>
<gene>
    <name evidence="2" type="ORF">F2Q69_00058889</name>
</gene>
<dbReference type="AlphaFoldDB" id="A0A8S9RT83"/>
<name>A0A8S9RT83_BRACR</name>
<proteinExistence type="predicted"/>
<accession>A0A8S9RT83</accession>
<comment type="caution">
    <text evidence="2">The sequence shown here is derived from an EMBL/GenBank/DDBJ whole genome shotgun (WGS) entry which is preliminary data.</text>
</comment>
<organism evidence="2 3">
    <name type="scientific">Brassica cretica</name>
    <name type="common">Mustard</name>
    <dbReference type="NCBI Taxonomy" id="69181"/>
    <lineage>
        <taxon>Eukaryota</taxon>
        <taxon>Viridiplantae</taxon>
        <taxon>Streptophyta</taxon>
        <taxon>Embryophyta</taxon>
        <taxon>Tracheophyta</taxon>
        <taxon>Spermatophyta</taxon>
        <taxon>Magnoliopsida</taxon>
        <taxon>eudicotyledons</taxon>
        <taxon>Gunneridae</taxon>
        <taxon>Pentapetalae</taxon>
        <taxon>rosids</taxon>
        <taxon>malvids</taxon>
        <taxon>Brassicales</taxon>
        <taxon>Brassicaceae</taxon>
        <taxon>Brassiceae</taxon>
        <taxon>Brassica</taxon>
    </lineage>
</organism>
<sequence length="155" mass="17003">MIVRRKLCPNQSIHASQILLRSSGVRRTVQKLEEVLSESRSACRGLSCPSLDQPVEACQFLHGEAEAVSKTRSVQSAPVMSSIGFWPSPLRSTSCFSPRTLFKETPYSLDREHSERRGQGPWLSGHTDEVVTGSDPTVLGLSRGDPTVLWAAIVV</sequence>